<keyword evidence="3" id="KW-0256">Endoplasmic reticulum</keyword>
<reference evidence="9" key="1">
    <citation type="journal article" date="2006" name="PLoS Biol.">
        <title>Macronuclear genome sequence of the ciliate Tetrahymena thermophila, a model eukaryote.</title>
        <authorList>
            <person name="Eisen J.A."/>
            <person name="Coyne R.S."/>
            <person name="Wu M."/>
            <person name="Wu D."/>
            <person name="Thiagarajan M."/>
            <person name="Wortman J.R."/>
            <person name="Badger J.H."/>
            <person name="Ren Q."/>
            <person name="Amedeo P."/>
            <person name="Jones K.M."/>
            <person name="Tallon L.J."/>
            <person name="Delcher A.L."/>
            <person name="Salzberg S.L."/>
            <person name="Silva J.C."/>
            <person name="Haas B.J."/>
            <person name="Majoros W.H."/>
            <person name="Farzad M."/>
            <person name="Carlton J.M."/>
            <person name="Smith R.K. Jr."/>
            <person name="Garg J."/>
            <person name="Pearlman R.E."/>
            <person name="Karrer K.M."/>
            <person name="Sun L."/>
            <person name="Manning G."/>
            <person name="Elde N.C."/>
            <person name="Turkewitz A.P."/>
            <person name="Asai D.J."/>
            <person name="Wilkes D.E."/>
            <person name="Wang Y."/>
            <person name="Cai H."/>
            <person name="Collins K."/>
            <person name="Stewart B.A."/>
            <person name="Lee S.R."/>
            <person name="Wilamowska K."/>
            <person name="Weinberg Z."/>
            <person name="Ruzzo W.L."/>
            <person name="Wloga D."/>
            <person name="Gaertig J."/>
            <person name="Frankel J."/>
            <person name="Tsao C.-C."/>
            <person name="Gorovsky M.A."/>
            <person name="Keeling P.J."/>
            <person name="Waller R.F."/>
            <person name="Patron N.J."/>
            <person name="Cherry J.M."/>
            <person name="Stover N.A."/>
            <person name="Krieger C.J."/>
            <person name="del Toro C."/>
            <person name="Ryder H.F."/>
            <person name="Williamson S.C."/>
            <person name="Barbeau R.A."/>
            <person name="Hamilton E.P."/>
            <person name="Orias E."/>
        </authorList>
    </citation>
    <scope>NUCLEOTIDE SEQUENCE [LARGE SCALE GENOMIC DNA]</scope>
    <source>
        <strain evidence="9">SB210</strain>
    </source>
</reference>
<dbReference type="SMART" id="SM00271">
    <property type="entry name" value="DnaJ"/>
    <property type="match status" value="1"/>
</dbReference>
<dbReference type="CDD" id="cd06257">
    <property type="entry name" value="DnaJ"/>
    <property type="match status" value="1"/>
</dbReference>
<feature type="compositionally biased region" description="Low complexity" evidence="6">
    <location>
        <begin position="286"/>
        <end position="302"/>
    </location>
</feature>
<name>Q235X6_TETTS</name>
<dbReference type="InterPro" id="IPR036869">
    <property type="entry name" value="J_dom_sf"/>
</dbReference>
<dbReference type="KEGG" id="tet:TTHERM_00094150"/>
<keyword evidence="2" id="KW-0812">Transmembrane</keyword>
<dbReference type="PRINTS" id="PR00625">
    <property type="entry name" value="JDOMAIN"/>
</dbReference>
<dbReference type="STRING" id="312017.Q235X6"/>
<feature type="compositionally biased region" description="Low complexity" evidence="6">
    <location>
        <begin position="255"/>
        <end position="264"/>
    </location>
</feature>
<dbReference type="InParanoid" id="Q235X6"/>
<dbReference type="Proteomes" id="UP000009168">
    <property type="component" value="Unassembled WGS sequence"/>
</dbReference>
<dbReference type="GO" id="GO:0030544">
    <property type="term" value="F:Hsp70 protein binding"/>
    <property type="evidence" value="ECO:0007669"/>
    <property type="project" value="TreeGrafter"/>
</dbReference>
<dbReference type="Gene3D" id="1.10.287.110">
    <property type="entry name" value="DnaJ domain"/>
    <property type="match status" value="1"/>
</dbReference>
<keyword evidence="9" id="KW-1185">Reference proteome</keyword>
<dbReference type="GO" id="GO:0005789">
    <property type="term" value="C:endoplasmic reticulum membrane"/>
    <property type="evidence" value="ECO:0007669"/>
    <property type="project" value="UniProtKB-SubCell"/>
</dbReference>
<dbReference type="OrthoDB" id="552049at2759"/>
<sequence length="450" mass="52898">MLSSSSYFNTWISNINELQGIQVQCVLNGISHILKDKSHYYLKAKKKEKKVQIKKILNFLVFLHLNLTITTSHKEQLILQSHTFSVDRLTTKMSQEQIDEVKKYLKIKDFYELLGVPKDANQEQIKKAYKKLALKFHPDKNKAEGSKEVFKKIAQAYDCLTNPDKRAVYDRYGDEEPEQHYHHYRQQFHDDISAENLFEKLFGNRNPFFQFDQASFRATGPGGAQVFYTSFGGNPMNGGMPTIFEIFNQMGQQQQRRNVQGFRQSNRNSHRESHVSDENGEDLGHQQQQGQQQNQQNNQSQQQNKNKLFSLLQLLPLFLLFFSIFFNNLASQSPLYSMEYSKSYDIKRETKLLHVNYYVAQAFVDKMRAEPTWLKEIERQIESETVQKLKEQCFQYEQTRKQLTVQLQAARSDNDKTYYNNKLNSLKNTSCSQLDKFRKDYHIDLEAVFS</sequence>
<feature type="domain" description="J" evidence="7">
    <location>
        <begin position="109"/>
        <end position="173"/>
    </location>
</feature>
<dbReference type="eggNOG" id="KOG0714">
    <property type="taxonomic scope" value="Eukaryota"/>
</dbReference>
<evidence type="ECO:0000256" key="5">
    <source>
        <dbReference type="ARBA" id="ARBA00023136"/>
    </source>
</evidence>
<dbReference type="InterPro" id="IPR001623">
    <property type="entry name" value="DnaJ_domain"/>
</dbReference>
<dbReference type="PROSITE" id="PS50076">
    <property type="entry name" value="DNAJ_2"/>
    <property type="match status" value="1"/>
</dbReference>
<accession>Q235X6</accession>
<dbReference type="GeneID" id="7837971"/>
<dbReference type="Pfam" id="PF09320">
    <property type="entry name" value="DUF1977"/>
    <property type="match status" value="1"/>
</dbReference>
<dbReference type="InterPro" id="IPR051100">
    <property type="entry name" value="DnaJ_subfamily_B/C"/>
</dbReference>
<evidence type="ECO:0000256" key="1">
    <source>
        <dbReference type="ARBA" id="ARBA00004389"/>
    </source>
</evidence>
<keyword evidence="4" id="KW-1133">Transmembrane helix</keyword>
<evidence type="ECO:0000256" key="2">
    <source>
        <dbReference type="ARBA" id="ARBA00022692"/>
    </source>
</evidence>
<evidence type="ECO:0000256" key="3">
    <source>
        <dbReference type="ARBA" id="ARBA00022824"/>
    </source>
</evidence>
<keyword evidence="5" id="KW-0472">Membrane</keyword>
<evidence type="ECO:0000313" key="8">
    <source>
        <dbReference type="EMBL" id="EAR92624.2"/>
    </source>
</evidence>
<proteinExistence type="predicted"/>
<gene>
    <name evidence="8" type="ORF">TTHERM_00094150</name>
</gene>
<organism evidence="8 9">
    <name type="scientific">Tetrahymena thermophila (strain SB210)</name>
    <dbReference type="NCBI Taxonomy" id="312017"/>
    <lineage>
        <taxon>Eukaryota</taxon>
        <taxon>Sar</taxon>
        <taxon>Alveolata</taxon>
        <taxon>Ciliophora</taxon>
        <taxon>Intramacronucleata</taxon>
        <taxon>Oligohymenophorea</taxon>
        <taxon>Hymenostomatida</taxon>
        <taxon>Tetrahymenina</taxon>
        <taxon>Tetrahymenidae</taxon>
        <taxon>Tetrahymena</taxon>
    </lineage>
</organism>
<dbReference type="PROSITE" id="PS00636">
    <property type="entry name" value="DNAJ_1"/>
    <property type="match status" value="1"/>
</dbReference>
<dbReference type="InterPro" id="IPR015399">
    <property type="entry name" value="DUF1977_DnaJ-like"/>
</dbReference>
<feature type="region of interest" description="Disordered" evidence="6">
    <location>
        <begin position="255"/>
        <end position="302"/>
    </location>
</feature>
<evidence type="ECO:0000313" key="9">
    <source>
        <dbReference type="Proteomes" id="UP000009168"/>
    </source>
</evidence>
<dbReference type="EMBL" id="GG662749">
    <property type="protein sequence ID" value="EAR92624.2"/>
    <property type="molecule type" value="Genomic_DNA"/>
</dbReference>
<dbReference type="SUPFAM" id="SSF46565">
    <property type="entry name" value="Chaperone J-domain"/>
    <property type="match status" value="1"/>
</dbReference>
<dbReference type="Pfam" id="PF00226">
    <property type="entry name" value="DnaJ"/>
    <property type="match status" value="1"/>
</dbReference>
<dbReference type="InterPro" id="IPR018253">
    <property type="entry name" value="DnaJ_domain_CS"/>
</dbReference>
<dbReference type="FunCoup" id="Q235X6">
    <property type="interactions" value="224"/>
</dbReference>
<evidence type="ECO:0000256" key="4">
    <source>
        <dbReference type="ARBA" id="ARBA00022989"/>
    </source>
</evidence>
<dbReference type="PANTHER" id="PTHR43908">
    <property type="entry name" value="AT29763P-RELATED"/>
    <property type="match status" value="1"/>
</dbReference>
<dbReference type="AlphaFoldDB" id="Q235X6"/>
<evidence type="ECO:0000256" key="6">
    <source>
        <dbReference type="SAM" id="MobiDB-lite"/>
    </source>
</evidence>
<dbReference type="HOGENOM" id="CLU_043579_3_0_1"/>
<dbReference type="RefSeq" id="XP_001012869.2">
    <property type="nucleotide sequence ID" value="XM_001012869.2"/>
</dbReference>
<evidence type="ECO:0000259" key="7">
    <source>
        <dbReference type="PROSITE" id="PS50076"/>
    </source>
</evidence>
<comment type="subcellular location">
    <subcellularLocation>
        <location evidence="1">Endoplasmic reticulum membrane</location>
        <topology evidence="1">Single-pass membrane protein</topology>
    </subcellularLocation>
</comment>
<dbReference type="GO" id="GO:0071218">
    <property type="term" value="P:cellular response to misfolded protein"/>
    <property type="evidence" value="ECO:0007669"/>
    <property type="project" value="TreeGrafter"/>
</dbReference>
<dbReference type="PANTHER" id="PTHR43908:SF3">
    <property type="entry name" value="AT29763P-RELATED"/>
    <property type="match status" value="1"/>
</dbReference>
<protein>
    <submittedName>
        <fullName evidence="8">DnaJ domain protein</fullName>
    </submittedName>
</protein>